<gene>
    <name evidence="4" type="ORF">GRAN_2919</name>
</gene>
<organism evidence="4 5">
    <name type="scientific">Granulicella sibirica</name>
    <dbReference type="NCBI Taxonomy" id="2479048"/>
    <lineage>
        <taxon>Bacteria</taxon>
        <taxon>Pseudomonadati</taxon>
        <taxon>Acidobacteriota</taxon>
        <taxon>Terriglobia</taxon>
        <taxon>Terriglobales</taxon>
        <taxon>Acidobacteriaceae</taxon>
        <taxon>Granulicella</taxon>
    </lineage>
</organism>
<keyword evidence="4" id="KW-0378">Hydrolase</keyword>
<evidence type="ECO:0000256" key="1">
    <source>
        <dbReference type="SAM" id="MobiDB-lite"/>
    </source>
</evidence>
<keyword evidence="2" id="KW-0472">Membrane</keyword>
<dbReference type="EMBL" id="RDSM01000002">
    <property type="protein sequence ID" value="RXH56062.1"/>
    <property type="molecule type" value="Genomic_DNA"/>
</dbReference>
<keyword evidence="4" id="KW-0645">Protease</keyword>
<dbReference type="GO" id="GO:0080120">
    <property type="term" value="P:CAAX-box protein maturation"/>
    <property type="evidence" value="ECO:0007669"/>
    <property type="project" value="UniProtKB-ARBA"/>
</dbReference>
<dbReference type="AlphaFoldDB" id="A0A4Q0T036"/>
<feature type="transmembrane region" description="Helical" evidence="2">
    <location>
        <begin position="116"/>
        <end position="135"/>
    </location>
</feature>
<evidence type="ECO:0000256" key="2">
    <source>
        <dbReference type="SAM" id="Phobius"/>
    </source>
</evidence>
<protein>
    <submittedName>
        <fullName evidence="4">CAAX amino terminal protease family protein</fullName>
    </submittedName>
</protein>
<feature type="transmembrane region" description="Helical" evidence="2">
    <location>
        <begin position="227"/>
        <end position="246"/>
    </location>
</feature>
<keyword evidence="5" id="KW-1185">Reference proteome</keyword>
<keyword evidence="2" id="KW-0812">Transmembrane</keyword>
<feature type="transmembrane region" description="Helical" evidence="2">
    <location>
        <begin position="12"/>
        <end position="33"/>
    </location>
</feature>
<dbReference type="PANTHER" id="PTHR39430:SF1">
    <property type="entry name" value="PROTEASE"/>
    <property type="match status" value="1"/>
</dbReference>
<feature type="transmembrane region" description="Helical" evidence="2">
    <location>
        <begin position="201"/>
        <end position="221"/>
    </location>
</feature>
<sequence length="337" mass="36054">MLYGEDGLRAGWGLLTFIVLFAALAFAASFLVAKIQHKPFGPGAQKAPASQTSDQPKSANASPASVNPHKETPPKNMLTGEGLSALVVLLVTFIMSRIEKRGFGFYGLGSKNRIAHFLQGALWGLVCLSLLILVLKLGGFLVFDGRLLTNAAALRYSLIWAFGFTFVAILEETLLRGYLQFTLARGLAGIYGAISKTRHRHLFGFWAAAFILSFVFGLGHGSNPGESPLGLIAAGFAGLVFCYTLYRTGSLWWALGAHASWDWGQSFLYGVADSGTMVEGHLFATHPIGQPILSGGLTGPEGSVFVLPVLLLLALIVFLTIPAGHPPGYYLSHPDES</sequence>
<evidence type="ECO:0000313" key="5">
    <source>
        <dbReference type="Proteomes" id="UP000289437"/>
    </source>
</evidence>
<evidence type="ECO:0000313" key="4">
    <source>
        <dbReference type="EMBL" id="RXH56062.1"/>
    </source>
</evidence>
<feature type="region of interest" description="Disordered" evidence="1">
    <location>
        <begin position="43"/>
        <end position="77"/>
    </location>
</feature>
<dbReference type="PANTHER" id="PTHR39430">
    <property type="entry name" value="MEMBRANE-ASSOCIATED PROTEASE-RELATED"/>
    <property type="match status" value="1"/>
</dbReference>
<feature type="compositionally biased region" description="Polar residues" evidence="1">
    <location>
        <begin position="48"/>
        <end position="65"/>
    </location>
</feature>
<name>A0A4Q0T036_9BACT</name>
<evidence type="ECO:0000259" key="3">
    <source>
        <dbReference type="Pfam" id="PF02517"/>
    </source>
</evidence>
<feature type="domain" description="CAAX prenyl protease 2/Lysostaphin resistance protein A-like" evidence="3">
    <location>
        <begin position="158"/>
        <end position="263"/>
    </location>
</feature>
<feature type="transmembrane region" description="Helical" evidence="2">
    <location>
        <begin position="304"/>
        <end position="324"/>
    </location>
</feature>
<comment type="caution">
    <text evidence="4">The sequence shown here is derived from an EMBL/GenBank/DDBJ whole genome shotgun (WGS) entry which is preliminary data.</text>
</comment>
<reference evidence="5" key="2">
    <citation type="submission" date="2019-02" db="EMBL/GenBank/DDBJ databases">
        <title>Granulicella sibirica sp. nov., a psychrotolerant acidobacterium isolated from an organic soil layer in forested tundra, West Siberia.</title>
        <authorList>
            <person name="Oshkin I.Y."/>
            <person name="Kulichevskaya I.S."/>
            <person name="Rijpstra W.I.C."/>
            <person name="Sinninghe Damste J.S."/>
            <person name="Rakitin A.L."/>
            <person name="Ravin N.V."/>
            <person name="Dedysh S.N."/>
        </authorList>
    </citation>
    <scope>NUCLEOTIDE SEQUENCE [LARGE SCALE GENOMIC DNA]</scope>
    <source>
        <strain evidence="5">AF10</strain>
    </source>
</reference>
<reference evidence="4 5" key="1">
    <citation type="submission" date="2018-11" db="EMBL/GenBank/DDBJ databases">
        <authorList>
            <person name="Mardanov A.V."/>
            <person name="Ravin N.V."/>
            <person name="Dedysh S.N."/>
        </authorList>
    </citation>
    <scope>NUCLEOTIDE SEQUENCE [LARGE SCALE GENOMIC DNA]</scope>
    <source>
        <strain evidence="4 5">AF10</strain>
    </source>
</reference>
<dbReference type="InterPro" id="IPR003675">
    <property type="entry name" value="Rce1/LyrA-like_dom"/>
</dbReference>
<accession>A0A4Q0T036</accession>
<keyword evidence="2" id="KW-1133">Transmembrane helix</keyword>
<dbReference type="Proteomes" id="UP000289437">
    <property type="component" value="Unassembled WGS sequence"/>
</dbReference>
<proteinExistence type="predicted"/>
<dbReference type="GO" id="GO:0004175">
    <property type="term" value="F:endopeptidase activity"/>
    <property type="evidence" value="ECO:0007669"/>
    <property type="project" value="UniProtKB-ARBA"/>
</dbReference>
<feature type="transmembrane region" description="Helical" evidence="2">
    <location>
        <begin position="147"/>
        <end position="169"/>
    </location>
</feature>
<dbReference type="Pfam" id="PF02517">
    <property type="entry name" value="Rce1-like"/>
    <property type="match status" value="1"/>
</dbReference>
<dbReference type="GO" id="GO:0006508">
    <property type="term" value="P:proteolysis"/>
    <property type="evidence" value="ECO:0007669"/>
    <property type="project" value="UniProtKB-KW"/>
</dbReference>